<dbReference type="STRING" id="436017.A4RW00"/>
<keyword evidence="2" id="KW-1185">Reference proteome</keyword>
<reference evidence="1 2" key="1">
    <citation type="journal article" date="2007" name="Proc. Natl. Acad. Sci. U.S.A.">
        <title>The tiny eukaryote Ostreococcus provides genomic insights into the paradox of plankton speciation.</title>
        <authorList>
            <person name="Palenik B."/>
            <person name="Grimwood J."/>
            <person name="Aerts A."/>
            <person name="Rouze P."/>
            <person name="Salamov A."/>
            <person name="Putnam N."/>
            <person name="Dupont C."/>
            <person name="Jorgensen R."/>
            <person name="Derelle E."/>
            <person name="Rombauts S."/>
            <person name="Zhou K."/>
            <person name="Otillar R."/>
            <person name="Merchant S.S."/>
            <person name="Podell S."/>
            <person name="Gaasterland T."/>
            <person name="Napoli C."/>
            <person name="Gendler K."/>
            <person name="Manuell A."/>
            <person name="Tai V."/>
            <person name="Vallon O."/>
            <person name="Piganeau G."/>
            <person name="Jancek S."/>
            <person name="Heijde M."/>
            <person name="Jabbari K."/>
            <person name="Bowler C."/>
            <person name="Lohr M."/>
            <person name="Robbens S."/>
            <person name="Werner G."/>
            <person name="Dubchak I."/>
            <person name="Pazour G.J."/>
            <person name="Ren Q."/>
            <person name="Paulsen I."/>
            <person name="Delwiche C."/>
            <person name="Schmutz J."/>
            <person name="Rokhsar D."/>
            <person name="Van de Peer Y."/>
            <person name="Moreau H."/>
            <person name="Grigoriev I.V."/>
        </authorList>
    </citation>
    <scope>NUCLEOTIDE SEQUENCE [LARGE SCALE GENOMIC DNA]</scope>
    <source>
        <strain evidence="1 2">CCE9901</strain>
    </source>
</reference>
<dbReference type="GeneID" id="5001357"/>
<sequence length="227" mass="24870">MDDGDDGVVVVACAGAWHEDGRGACETPAEASERVFFGDRRQHVVFEGRDLDAMKIKARLDACLLTEAEDADETNRANESYCGSTWPTATEVMASAGVEAVERGVKHKAFYPSGGVDGVVASTAAMSVSTSRERGGDAFRDVRVPEAFAPPLAGQSEKTFPDGQVGYFFEDMPCLECGSPWWFGEDWDSRCANCGADDRTYGGDQRPIRSKRRIYDEFRAAWRRLAD</sequence>
<dbReference type="Proteomes" id="UP000001568">
    <property type="component" value="Chromosome 4"/>
</dbReference>
<gene>
    <name evidence="1" type="ORF">OSTLU_31164</name>
</gene>
<dbReference type="OMA" id="DMPCLEC"/>
<dbReference type="RefSeq" id="XP_001417239.1">
    <property type="nucleotide sequence ID" value="XM_001417202.1"/>
</dbReference>
<organism evidence="1 2">
    <name type="scientific">Ostreococcus lucimarinus (strain CCE9901)</name>
    <dbReference type="NCBI Taxonomy" id="436017"/>
    <lineage>
        <taxon>Eukaryota</taxon>
        <taxon>Viridiplantae</taxon>
        <taxon>Chlorophyta</taxon>
        <taxon>Mamiellophyceae</taxon>
        <taxon>Mamiellales</taxon>
        <taxon>Bathycoccaceae</taxon>
        <taxon>Ostreococcus</taxon>
    </lineage>
</organism>
<evidence type="ECO:0000313" key="2">
    <source>
        <dbReference type="Proteomes" id="UP000001568"/>
    </source>
</evidence>
<proteinExistence type="predicted"/>
<dbReference type="EMBL" id="CP000584">
    <property type="protein sequence ID" value="ABO95532.1"/>
    <property type="molecule type" value="Genomic_DNA"/>
</dbReference>
<protein>
    <submittedName>
        <fullName evidence="1">Uncharacterized protein</fullName>
    </submittedName>
</protein>
<evidence type="ECO:0000313" key="1">
    <source>
        <dbReference type="EMBL" id="ABO95532.1"/>
    </source>
</evidence>
<dbReference type="OrthoDB" id="272672at2759"/>
<dbReference type="AlphaFoldDB" id="A4RW00"/>
<dbReference type="HOGENOM" id="CLU_1221419_0_0_1"/>
<name>A4RW00_OSTLU</name>
<dbReference type="KEGG" id="olu:OSTLU_31164"/>
<accession>A4RW00</accession>
<dbReference type="Gramene" id="ABO95532">
    <property type="protein sequence ID" value="ABO95532"/>
    <property type="gene ID" value="OSTLU_31164"/>
</dbReference>